<keyword evidence="1" id="KW-0175">Coiled coil</keyword>
<feature type="region of interest" description="Disordered" evidence="2">
    <location>
        <begin position="619"/>
        <end position="700"/>
    </location>
</feature>
<accession>A0AAN9YT33</accession>
<feature type="region of interest" description="Disordered" evidence="2">
    <location>
        <begin position="716"/>
        <end position="860"/>
    </location>
</feature>
<dbReference type="AlphaFoldDB" id="A0AAN9YT33"/>
<feature type="compositionally biased region" description="Low complexity" evidence="2">
    <location>
        <begin position="762"/>
        <end position="774"/>
    </location>
</feature>
<feature type="compositionally biased region" description="Polar residues" evidence="2">
    <location>
        <begin position="730"/>
        <end position="741"/>
    </location>
</feature>
<reference evidence="3 4" key="1">
    <citation type="submission" date="2024-02" db="EMBL/GenBank/DDBJ databases">
        <title>De novo assembly and annotation of 12 fungi associated with fruit tree decline syndrome in Ontario, Canada.</title>
        <authorList>
            <person name="Sulman M."/>
            <person name="Ellouze W."/>
            <person name="Ilyukhin E."/>
        </authorList>
    </citation>
    <scope>NUCLEOTIDE SEQUENCE [LARGE SCALE GENOMIC DNA]</scope>
    <source>
        <strain evidence="3 4">M11/M66-122</strain>
    </source>
</reference>
<evidence type="ECO:0000256" key="2">
    <source>
        <dbReference type="SAM" id="MobiDB-lite"/>
    </source>
</evidence>
<feature type="compositionally biased region" description="Polar residues" evidence="2">
    <location>
        <begin position="781"/>
        <end position="802"/>
    </location>
</feature>
<sequence>MRPESQASNISRPRDPPPDPFRRSSGRTRQNHHRKIEEVAEYTRQEHHQKLSKLTKQWNEFFMCNKTFMDSQASEVAELEEVIDEKDAMIQDHQLRVEAYATDCDTLKMENDDLRASHKQLENDLMKSTQRVGVMEEKLSTYRQRLSDAIKEHQQLYTRYRDRCKETIAQLKEEKQNWRELVDKELAVSDSSRVALKEKVNSVVRDARENAQELETTITTLKVKLEDREREVMREQDHANDLRAQLEKSQGLQEQTLHSIVVIGKELLHEILKAIEEVKTKATESQTSTNNMQELMTRDLPQVMEDLQHAVSGCGIPAEAVTQLKDGINSIYGQCDAIREQTFNSQAASDWQNRYHSANLELADQNQQVEYLSNQLVETTEGWNTALEKLDRQKEQLEGLQAEVAQNQDSNSRVEELVEQVERLEEILTAKDQAIEQSDEVNRAAKEELGTQARIIQETENQIRKDKEEYEEALNKAYQEQERAIQAVSEEKAELLQREEKLQKHLDGMPPNLEKVQQDYVEARKLSSRLAEDLRAAQAEREAFKVGHEEWARTHSEVIQIRQIAQRLAKDIPKAEKNKHISELCKIEKILSKKLIGHEEPSVLLPHMRQRQVQLQLREDHAGTPDLPISVEQERATRRRSEVVRGIMKPMTRSAAKEMSESAVADHIEERPATTQPAPRPRVARRGSQAPPNTYSSYNRIVAGNVSSGGLKQEYDTEEQGVGGHGAQPKPTNNKRAQTDTVDGIDENPKKRQRKSTSEGQTSKASLSKSTSISRGGSGEVSKSQSGSAPTRSRAYQRSPSGLITYGSQQSRSSHDDSQTSAASSATMRSTSSRSTPISSQIKESIQNGFPQLQVYEDYE</sequence>
<protein>
    <submittedName>
        <fullName evidence="3">Uncharacterized protein</fullName>
    </submittedName>
</protein>
<feature type="compositionally biased region" description="Basic and acidic residues" evidence="2">
    <location>
        <begin position="655"/>
        <end position="672"/>
    </location>
</feature>
<feature type="compositionally biased region" description="Basic and acidic residues" evidence="2">
    <location>
        <begin position="632"/>
        <end position="643"/>
    </location>
</feature>
<evidence type="ECO:0000313" key="3">
    <source>
        <dbReference type="EMBL" id="KAK7753557.1"/>
    </source>
</evidence>
<feature type="compositionally biased region" description="Polar residues" evidence="2">
    <location>
        <begin position="1"/>
        <end position="10"/>
    </location>
</feature>
<dbReference type="EMBL" id="JAKJXP020000027">
    <property type="protein sequence ID" value="KAK7753557.1"/>
    <property type="molecule type" value="Genomic_DNA"/>
</dbReference>
<feature type="region of interest" description="Disordered" evidence="2">
    <location>
        <begin position="1"/>
        <end position="33"/>
    </location>
</feature>
<proteinExistence type="predicted"/>
<gene>
    <name evidence="3" type="ORF">SLS62_004415</name>
</gene>
<feature type="compositionally biased region" description="Basic residues" evidence="2">
    <location>
        <begin position="24"/>
        <end position="33"/>
    </location>
</feature>
<feature type="compositionally biased region" description="Polar residues" evidence="2">
    <location>
        <begin position="690"/>
        <end position="700"/>
    </location>
</feature>
<feature type="compositionally biased region" description="Basic and acidic residues" evidence="2">
    <location>
        <begin position="12"/>
        <end position="22"/>
    </location>
</feature>
<name>A0AAN9YT33_9PEZI</name>
<dbReference type="Proteomes" id="UP001320420">
    <property type="component" value="Unassembled WGS sequence"/>
</dbReference>
<evidence type="ECO:0000313" key="4">
    <source>
        <dbReference type="Proteomes" id="UP001320420"/>
    </source>
</evidence>
<keyword evidence="4" id="KW-1185">Reference proteome</keyword>
<organism evidence="3 4">
    <name type="scientific">Diatrype stigma</name>
    <dbReference type="NCBI Taxonomy" id="117547"/>
    <lineage>
        <taxon>Eukaryota</taxon>
        <taxon>Fungi</taxon>
        <taxon>Dikarya</taxon>
        <taxon>Ascomycota</taxon>
        <taxon>Pezizomycotina</taxon>
        <taxon>Sordariomycetes</taxon>
        <taxon>Xylariomycetidae</taxon>
        <taxon>Xylariales</taxon>
        <taxon>Diatrypaceae</taxon>
        <taxon>Diatrype</taxon>
    </lineage>
</organism>
<feature type="coiled-coil region" evidence="1">
    <location>
        <begin position="348"/>
        <end position="540"/>
    </location>
</feature>
<evidence type="ECO:0000256" key="1">
    <source>
        <dbReference type="SAM" id="Coils"/>
    </source>
</evidence>
<feature type="compositionally biased region" description="Low complexity" evidence="2">
    <location>
        <begin position="819"/>
        <end position="842"/>
    </location>
</feature>
<comment type="caution">
    <text evidence="3">The sequence shown here is derived from an EMBL/GenBank/DDBJ whole genome shotgun (WGS) entry which is preliminary data.</text>
</comment>
<feature type="coiled-coil region" evidence="1">
    <location>
        <begin position="76"/>
        <end position="245"/>
    </location>
</feature>